<dbReference type="CDD" id="cd16913">
    <property type="entry name" value="YkuD_like"/>
    <property type="match status" value="1"/>
</dbReference>
<dbReference type="Pfam" id="PF03734">
    <property type="entry name" value="YkuD"/>
    <property type="match status" value="1"/>
</dbReference>
<protein>
    <submittedName>
        <fullName evidence="12">L,D-transpeptidase</fullName>
    </submittedName>
</protein>
<evidence type="ECO:0000259" key="11">
    <source>
        <dbReference type="PROSITE" id="PS52029"/>
    </source>
</evidence>
<evidence type="ECO:0000256" key="8">
    <source>
        <dbReference type="ARBA" id="ARBA00023316"/>
    </source>
</evidence>
<dbReference type="PANTHER" id="PTHR30582">
    <property type="entry name" value="L,D-TRANSPEPTIDASE"/>
    <property type="match status" value="1"/>
</dbReference>
<dbReference type="GO" id="GO:0005576">
    <property type="term" value="C:extracellular region"/>
    <property type="evidence" value="ECO:0007669"/>
    <property type="project" value="TreeGrafter"/>
</dbReference>
<keyword evidence="3" id="KW-0328">Glycosyltransferase</keyword>
<feature type="domain" description="L,D-TPase catalytic" evidence="11">
    <location>
        <begin position="34"/>
        <end position="181"/>
    </location>
</feature>
<dbReference type="InterPro" id="IPR038063">
    <property type="entry name" value="Transpep_catalytic_dom"/>
</dbReference>
<evidence type="ECO:0000313" key="13">
    <source>
        <dbReference type="Proteomes" id="UP000676169"/>
    </source>
</evidence>
<keyword evidence="4" id="KW-0808">Transferase</keyword>
<dbReference type="SUPFAM" id="SSF141523">
    <property type="entry name" value="L,D-transpeptidase catalytic domain-like"/>
    <property type="match status" value="1"/>
</dbReference>
<sequence>MYGKLLRNTLLPFSSLLLALGLASCGSTSKDTRNKVLVSVRDQKMMLMQDNKPVKTYKVSTSKFGIGDKPGSNCTPLGHLEVASKIGDSFPSGTVIKNRRPTGEILKPNAPGRDPIVSRIMWLKGTDKANKNTFGRCIYIHGTAEEWRLGTPASYGCIRMASKDVIDLYKRLGVGADVHVMRDSLDSVQPVKSYASVASNH</sequence>
<evidence type="ECO:0000256" key="4">
    <source>
        <dbReference type="ARBA" id="ARBA00022679"/>
    </source>
</evidence>
<feature type="signal peptide" evidence="10">
    <location>
        <begin position="1"/>
        <end position="19"/>
    </location>
</feature>
<evidence type="ECO:0000256" key="2">
    <source>
        <dbReference type="ARBA" id="ARBA00005992"/>
    </source>
</evidence>
<organism evidence="12 13">
    <name type="scientific">Luteolibacter ambystomatis</name>
    <dbReference type="NCBI Taxonomy" id="2824561"/>
    <lineage>
        <taxon>Bacteria</taxon>
        <taxon>Pseudomonadati</taxon>
        <taxon>Verrucomicrobiota</taxon>
        <taxon>Verrucomicrobiia</taxon>
        <taxon>Verrucomicrobiales</taxon>
        <taxon>Verrucomicrobiaceae</taxon>
        <taxon>Luteolibacter</taxon>
    </lineage>
</organism>
<dbReference type="InterPro" id="IPR005490">
    <property type="entry name" value="LD_TPept_cat_dom"/>
</dbReference>
<dbReference type="GO" id="GO:0016757">
    <property type="term" value="F:glycosyltransferase activity"/>
    <property type="evidence" value="ECO:0007669"/>
    <property type="project" value="UniProtKB-KW"/>
</dbReference>
<evidence type="ECO:0000256" key="1">
    <source>
        <dbReference type="ARBA" id="ARBA00004752"/>
    </source>
</evidence>
<dbReference type="AlphaFoldDB" id="A0A975IXW2"/>
<reference evidence="12" key="1">
    <citation type="submission" date="2021-04" db="EMBL/GenBank/DDBJ databases">
        <title>Luteolibacter sp. 32A isolated from the skin of an Anderson's salamander (Ambystoma andersonii).</title>
        <authorList>
            <person name="Spergser J."/>
            <person name="Busse H.-J."/>
        </authorList>
    </citation>
    <scope>NUCLEOTIDE SEQUENCE</scope>
    <source>
        <strain evidence="12">32A</strain>
    </source>
</reference>
<evidence type="ECO:0000256" key="10">
    <source>
        <dbReference type="SAM" id="SignalP"/>
    </source>
</evidence>
<dbReference type="GO" id="GO:0071555">
    <property type="term" value="P:cell wall organization"/>
    <property type="evidence" value="ECO:0007669"/>
    <property type="project" value="UniProtKB-UniRule"/>
</dbReference>
<dbReference type="EMBL" id="CP073100">
    <property type="protein sequence ID" value="QUE49756.1"/>
    <property type="molecule type" value="Genomic_DNA"/>
</dbReference>
<evidence type="ECO:0000256" key="6">
    <source>
        <dbReference type="ARBA" id="ARBA00022960"/>
    </source>
</evidence>
<dbReference type="RefSeq" id="WP_211629845.1">
    <property type="nucleotide sequence ID" value="NZ_CP073100.1"/>
</dbReference>
<evidence type="ECO:0000256" key="9">
    <source>
        <dbReference type="PROSITE-ProRule" id="PRU01373"/>
    </source>
</evidence>
<comment type="similarity">
    <text evidence="2">Belongs to the YkuD family.</text>
</comment>
<dbReference type="InterPro" id="IPR050979">
    <property type="entry name" value="LD-transpeptidase"/>
</dbReference>
<comment type="pathway">
    <text evidence="1 9">Cell wall biogenesis; peptidoglycan biosynthesis.</text>
</comment>
<accession>A0A975IXW2</accession>
<dbReference type="PROSITE" id="PS52029">
    <property type="entry name" value="LD_TPASE"/>
    <property type="match status" value="1"/>
</dbReference>
<name>A0A975IXW2_9BACT</name>
<dbReference type="GO" id="GO:0008360">
    <property type="term" value="P:regulation of cell shape"/>
    <property type="evidence" value="ECO:0007669"/>
    <property type="project" value="UniProtKB-UniRule"/>
</dbReference>
<keyword evidence="13" id="KW-1185">Reference proteome</keyword>
<dbReference type="PANTHER" id="PTHR30582:SF24">
    <property type="entry name" value="L,D-TRANSPEPTIDASE ERFK_SRFK-RELATED"/>
    <property type="match status" value="1"/>
</dbReference>
<evidence type="ECO:0000256" key="5">
    <source>
        <dbReference type="ARBA" id="ARBA00022801"/>
    </source>
</evidence>
<keyword evidence="10" id="KW-0732">Signal</keyword>
<keyword evidence="5" id="KW-0378">Hydrolase</keyword>
<dbReference type="PROSITE" id="PS51257">
    <property type="entry name" value="PROKAR_LIPOPROTEIN"/>
    <property type="match status" value="1"/>
</dbReference>
<keyword evidence="6 9" id="KW-0133">Cell shape</keyword>
<dbReference type="GO" id="GO:0018104">
    <property type="term" value="P:peptidoglycan-protein cross-linking"/>
    <property type="evidence" value="ECO:0007669"/>
    <property type="project" value="TreeGrafter"/>
</dbReference>
<evidence type="ECO:0000256" key="3">
    <source>
        <dbReference type="ARBA" id="ARBA00022676"/>
    </source>
</evidence>
<keyword evidence="8 9" id="KW-0961">Cell wall biogenesis/degradation</keyword>
<evidence type="ECO:0000313" key="12">
    <source>
        <dbReference type="EMBL" id="QUE49756.1"/>
    </source>
</evidence>
<proteinExistence type="inferred from homology"/>
<dbReference type="KEGG" id="lamb:KBB96_12835"/>
<feature type="active site" description="Nucleophile" evidence="9">
    <location>
        <position position="157"/>
    </location>
</feature>
<feature type="chain" id="PRO_5037770513" evidence="10">
    <location>
        <begin position="20"/>
        <end position="201"/>
    </location>
</feature>
<gene>
    <name evidence="12" type="ORF">KBB96_12835</name>
</gene>
<dbReference type="GO" id="GO:0071972">
    <property type="term" value="F:peptidoglycan L,D-transpeptidase activity"/>
    <property type="evidence" value="ECO:0007669"/>
    <property type="project" value="TreeGrafter"/>
</dbReference>
<feature type="active site" description="Proton donor/acceptor" evidence="9">
    <location>
        <position position="141"/>
    </location>
</feature>
<evidence type="ECO:0000256" key="7">
    <source>
        <dbReference type="ARBA" id="ARBA00022984"/>
    </source>
</evidence>
<dbReference type="Proteomes" id="UP000676169">
    <property type="component" value="Chromosome"/>
</dbReference>
<dbReference type="Gene3D" id="2.40.440.10">
    <property type="entry name" value="L,D-transpeptidase catalytic domain-like"/>
    <property type="match status" value="1"/>
</dbReference>
<keyword evidence="7 9" id="KW-0573">Peptidoglycan synthesis</keyword>